<sequence length="88" mass="9791">MALSNVKDTKRAMLLAVLVIAVMVYSCCAEEEYCEPTVTVPCDNITCPRLCEKMGVRNARAYCKPGELVPSCCCRKQSTNVRRLLLSE</sequence>
<dbReference type="HOGENOM" id="CLU_192502_0_0_1"/>
<keyword evidence="3" id="KW-1185">Reference proteome</keyword>
<feature type="chain" id="PRO_5003773315" evidence="1">
    <location>
        <begin position="30"/>
        <end position="88"/>
    </location>
</feature>
<dbReference type="Proteomes" id="UP000006038">
    <property type="component" value="Chromosome 6"/>
</dbReference>
<feature type="signal peptide" evidence="1">
    <location>
        <begin position="1"/>
        <end position="29"/>
    </location>
</feature>
<accession>J3MCE5</accession>
<dbReference type="AlphaFoldDB" id="J3MCE5"/>
<reference evidence="2" key="2">
    <citation type="submission" date="2013-04" db="UniProtKB">
        <authorList>
            <consortium name="EnsemblPlants"/>
        </authorList>
    </citation>
    <scope>IDENTIFICATION</scope>
</reference>
<dbReference type="Gramene" id="OB06G16890.1">
    <property type="protein sequence ID" value="OB06G16890.1"/>
    <property type="gene ID" value="OB06G16890"/>
</dbReference>
<evidence type="ECO:0000313" key="3">
    <source>
        <dbReference type="Proteomes" id="UP000006038"/>
    </source>
</evidence>
<name>J3MCE5_ORYBR</name>
<dbReference type="OMA" id="TIVYICC"/>
<dbReference type="PROSITE" id="PS51257">
    <property type="entry name" value="PROKAR_LIPOPROTEIN"/>
    <property type="match status" value="1"/>
</dbReference>
<keyword evidence="1" id="KW-0732">Signal</keyword>
<protein>
    <submittedName>
        <fullName evidence="2">Uncharacterized protein</fullName>
    </submittedName>
</protein>
<evidence type="ECO:0000256" key="1">
    <source>
        <dbReference type="SAM" id="SignalP"/>
    </source>
</evidence>
<dbReference type="EnsemblPlants" id="OB06G16890.1">
    <property type="protein sequence ID" value="OB06G16890.1"/>
    <property type="gene ID" value="OB06G16890"/>
</dbReference>
<reference evidence="2" key="1">
    <citation type="journal article" date="2013" name="Nat. Commun.">
        <title>Whole-genome sequencing of Oryza brachyantha reveals mechanisms underlying Oryza genome evolution.</title>
        <authorList>
            <person name="Chen J."/>
            <person name="Huang Q."/>
            <person name="Gao D."/>
            <person name="Wang J."/>
            <person name="Lang Y."/>
            <person name="Liu T."/>
            <person name="Li B."/>
            <person name="Bai Z."/>
            <person name="Luis Goicoechea J."/>
            <person name="Liang C."/>
            <person name="Chen C."/>
            <person name="Zhang W."/>
            <person name="Sun S."/>
            <person name="Liao Y."/>
            <person name="Zhang X."/>
            <person name="Yang L."/>
            <person name="Song C."/>
            <person name="Wang M."/>
            <person name="Shi J."/>
            <person name="Liu G."/>
            <person name="Liu J."/>
            <person name="Zhou H."/>
            <person name="Zhou W."/>
            <person name="Yu Q."/>
            <person name="An N."/>
            <person name="Chen Y."/>
            <person name="Cai Q."/>
            <person name="Wang B."/>
            <person name="Liu B."/>
            <person name="Min J."/>
            <person name="Huang Y."/>
            <person name="Wu H."/>
            <person name="Li Z."/>
            <person name="Zhang Y."/>
            <person name="Yin Y."/>
            <person name="Song W."/>
            <person name="Jiang J."/>
            <person name="Jackson S.A."/>
            <person name="Wing R.A."/>
            <person name="Wang J."/>
            <person name="Chen M."/>
        </authorList>
    </citation>
    <scope>NUCLEOTIDE SEQUENCE [LARGE SCALE GENOMIC DNA]</scope>
    <source>
        <strain evidence="2">cv. IRGC 101232</strain>
    </source>
</reference>
<organism evidence="2">
    <name type="scientific">Oryza brachyantha</name>
    <name type="common">malo sina</name>
    <dbReference type="NCBI Taxonomy" id="4533"/>
    <lineage>
        <taxon>Eukaryota</taxon>
        <taxon>Viridiplantae</taxon>
        <taxon>Streptophyta</taxon>
        <taxon>Embryophyta</taxon>
        <taxon>Tracheophyta</taxon>
        <taxon>Spermatophyta</taxon>
        <taxon>Magnoliopsida</taxon>
        <taxon>Liliopsida</taxon>
        <taxon>Poales</taxon>
        <taxon>Poaceae</taxon>
        <taxon>BOP clade</taxon>
        <taxon>Oryzoideae</taxon>
        <taxon>Oryzeae</taxon>
        <taxon>Oryzinae</taxon>
        <taxon>Oryza</taxon>
    </lineage>
</organism>
<evidence type="ECO:0000313" key="2">
    <source>
        <dbReference type="EnsemblPlants" id="OB06G16890.1"/>
    </source>
</evidence>
<proteinExistence type="predicted"/>